<sequence length="136" mass="14470">MYPSLWDQGSMSSSLDSLSNGFTNSANTFNNTALTGSGGSGSFLDSILGGTGDMSGLQMGQLGLGGVTSLLNGYLGFQNLSLAKKQYQSQLDQFNKQWDANKKLTNASLADRQAARVASNPNAYQSVDDYMKKYGI</sequence>
<keyword evidence="2" id="KW-1185">Reference proteome</keyword>
<accession>A0A898KAR7</accession>
<dbReference type="Proteomes" id="UP000663176">
    <property type="component" value="Segment"/>
</dbReference>
<dbReference type="KEGG" id="vg:65133505"/>
<dbReference type="EMBL" id="MW495044">
    <property type="protein sequence ID" value="QSJ03717.1"/>
    <property type="molecule type" value="Genomic_DNA"/>
</dbReference>
<evidence type="ECO:0000313" key="2">
    <source>
        <dbReference type="Proteomes" id="UP000663176"/>
    </source>
</evidence>
<dbReference type="RefSeq" id="YP_010114903.1">
    <property type="nucleotide sequence ID" value="NC_055919.1"/>
</dbReference>
<protein>
    <submittedName>
        <fullName evidence="1">Uncharacterized protein</fullName>
    </submittedName>
</protein>
<name>A0A898KAR7_9CAUD</name>
<evidence type="ECO:0000313" key="1">
    <source>
        <dbReference type="EMBL" id="QSJ03717.1"/>
    </source>
</evidence>
<dbReference type="GeneID" id="65133505"/>
<organism evidence="1 2">
    <name type="scientific">Klebsiella phage vB_KpnP_P184</name>
    <dbReference type="NCBI Taxonomy" id="2806547"/>
    <lineage>
        <taxon>Viruses</taxon>
        <taxon>Duplodnaviria</taxon>
        <taxon>Heunggongvirae</taxon>
        <taxon>Uroviricota</taxon>
        <taxon>Caudoviricetes</taxon>
        <taxon>Schitoviridae</taxon>
        <taxon>Efbeekayvirus</taxon>
        <taxon>Efbeekayvirus P184</taxon>
    </lineage>
</organism>
<proteinExistence type="predicted"/>
<reference evidence="1" key="1">
    <citation type="submission" date="2021-01" db="EMBL/GenBank/DDBJ databases">
        <authorList>
            <person name="Li S."/>
            <person name="Lin Y."/>
        </authorList>
    </citation>
    <scope>NUCLEOTIDE SEQUENCE</scope>
</reference>